<comment type="caution">
    <text evidence="6">Lacks conserved residue(s) required for the propagation of feature annotation.</text>
</comment>
<evidence type="ECO:0000256" key="5">
    <source>
        <dbReference type="ARBA" id="ARBA00023180"/>
    </source>
</evidence>
<dbReference type="PROSITE" id="PS50287">
    <property type="entry name" value="SRCR_2"/>
    <property type="match status" value="3"/>
</dbReference>
<dbReference type="SMART" id="SM00202">
    <property type="entry name" value="SR"/>
    <property type="match status" value="2"/>
</dbReference>
<feature type="domain" description="SRCR" evidence="9">
    <location>
        <begin position="1"/>
        <end position="57"/>
    </location>
</feature>
<evidence type="ECO:0000256" key="8">
    <source>
        <dbReference type="SAM" id="Phobius"/>
    </source>
</evidence>
<evidence type="ECO:0000256" key="3">
    <source>
        <dbReference type="ARBA" id="ARBA00023157"/>
    </source>
</evidence>
<feature type="disulfide bond" evidence="6">
    <location>
        <begin position="345"/>
        <end position="355"/>
    </location>
</feature>
<evidence type="ECO:0000256" key="7">
    <source>
        <dbReference type="SAM" id="MobiDB-lite"/>
    </source>
</evidence>
<feature type="transmembrane region" description="Helical" evidence="8">
    <location>
        <begin position="404"/>
        <end position="430"/>
    </location>
</feature>
<dbReference type="PANTHER" id="PTHR19331:SF465">
    <property type="entry name" value="EGG PEPTIDE SPERACT RECEPTOR"/>
    <property type="match status" value="1"/>
</dbReference>
<dbReference type="PROSITE" id="PS00420">
    <property type="entry name" value="SRCR_1"/>
    <property type="match status" value="1"/>
</dbReference>
<comment type="caution">
    <text evidence="10">The sequence shown here is derived from an EMBL/GenBank/DDBJ whole genome shotgun (WGS) entry which is preliminary data.</text>
</comment>
<evidence type="ECO:0000256" key="2">
    <source>
        <dbReference type="ARBA" id="ARBA00022737"/>
    </source>
</evidence>
<reference evidence="10" key="2">
    <citation type="submission" date="2020-11" db="EMBL/GenBank/DDBJ databases">
        <authorList>
            <person name="McCartney M.A."/>
            <person name="Auch B."/>
            <person name="Kono T."/>
            <person name="Mallez S."/>
            <person name="Becker A."/>
            <person name="Gohl D.M."/>
            <person name="Silverstein K.A.T."/>
            <person name="Koren S."/>
            <person name="Bechman K.B."/>
            <person name="Herman A."/>
            <person name="Abrahante J.E."/>
            <person name="Garbe J."/>
        </authorList>
    </citation>
    <scope>NUCLEOTIDE SEQUENCE</scope>
    <source>
        <strain evidence="10">Duluth1</strain>
        <tissue evidence="10">Whole animal</tissue>
    </source>
</reference>
<keyword evidence="1" id="KW-0732">Signal</keyword>
<dbReference type="InterPro" id="IPR036772">
    <property type="entry name" value="SRCR-like_dom_sf"/>
</dbReference>
<gene>
    <name evidence="10" type="ORF">DPMN_073559</name>
</gene>
<dbReference type="SUPFAM" id="SSF56487">
    <property type="entry name" value="SRCR-like"/>
    <property type="match status" value="3"/>
</dbReference>
<keyword evidence="2" id="KW-0677">Repeat</keyword>
<dbReference type="Proteomes" id="UP000828390">
    <property type="component" value="Unassembled WGS sequence"/>
</dbReference>
<dbReference type="GO" id="GO:0016020">
    <property type="term" value="C:membrane"/>
    <property type="evidence" value="ECO:0007669"/>
    <property type="project" value="InterPro"/>
</dbReference>
<protein>
    <recommendedName>
        <fullName evidence="9">SRCR domain-containing protein</fullName>
    </recommendedName>
</protein>
<keyword evidence="5" id="KW-0325">Glycoprotein</keyword>
<sequence length="483" mass="52664">MMGYGFATRSNTASNPGTGPIFVDDLDCGANATSINECKYTTNQNCGHAEDVAVRCIECPALIIQGGSLILSATRSGIATLTCHVGWYMNGSNGVFECKDGMWSNSNTTCRPDPPVNITDVRLVGGPSPNVGRVEIAIGGIYGTVCDNMFDFPTADVICKSNNSSLHAAAIFNGAKFGEGSGPIHLDRLNCLSGDTNIKQCKYSKNGHCSHSRDVSVLCSECRKPEKPNLIYKDKGLFVDCQHDTGYVGYLPVSCRERKWNVTGTCFKYEKPLIVEDIRLSNGTYDEEGRVEIKVFDEWGTICDDSFGLEEATVICRMLGYGYATGFNTSVHPGKGPIFVNNLDCGENVFHINDCEYTTMHNCSHSEDVAVTCNAPVPEPNEKANASEVNKNNTATDSDKNPTYLISVLAVAFGGIVGMLVIIGAVVCAVRRFRRLRGDIGETKRAHTYPNPVYEGLKREHDQEVHDGDNEDVFENDQQYVKA</sequence>
<evidence type="ECO:0000256" key="6">
    <source>
        <dbReference type="PROSITE-ProRule" id="PRU00196"/>
    </source>
</evidence>
<organism evidence="10 11">
    <name type="scientific">Dreissena polymorpha</name>
    <name type="common">Zebra mussel</name>
    <name type="synonym">Mytilus polymorpha</name>
    <dbReference type="NCBI Taxonomy" id="45954"/>
    <lineage>
        <taxon>Eukaryota</taxon>
        <taxon>Metazoa</taxon>
        <taxon>Spiralia</taxon>
        <taxon>Lophotrochozoa</taxon>
        <taxon>Mollusca</taxon>
        <taxon>Bivalvia</taxon>
        <taxon>Autobranchia</taxon>
        <taxon>Heteroconchia</taxon>
        <taxon>Euheterodonta</taxon>
        <taxon>Imparidentia</taxon>
        <taxon>Neoheterodontei</taxon>
        <taxon>Myida</taxon>
        <taxon>Dreissenoidea</taxon>
        <taxon>Dreissenidae</taxon>
        <taxon>Dreissena</taxon>
    </lineage>
</organism>
<dbReference type="PANTHER" id="PTHR19331">
    <property type="entry name" value="SCAVENGER RECEPTOR DOMAIN-CONTAINING"/>
    <property type="match status" value="1"/>
</dbReference>
<feature type="domain" description="SRCR" evidence="9">
    <location>
        <begin position="278"/>
        <end position="374"/>
    </location>
</feature>
<dbReference type="PRINTS" id="PR00258">
    <property type="entry name" value="SPERACTRCPTR"/>
</dbReference>
<dbReference type="Pfam" id="PF00530">
    <property type="entry name" value="SRCR"/>
    <property type="match status" value="3"/>
</dbReference>
<dbReference type="Gene3D" id="3.10.250.10">
    <property type="entry name" value="SRCR-like domain"/>
    <property type="match status" value="3"/>
</dbReference>
<proteinExistence type="predicted"/>
<keyword evidence="11" id="KW-1185">Reference proteome</keyword>
<keyword evidence="8" id="KW-1133">Transmembrane helix</keyword>
<evidence type="ECO:0000256" key="1">
    <source>
        <dbReference type="ARBA" id="ARBA00022729"/>
    </source>
</evidence>
<accession>A0A9D4HDE6</accession>
<keyword evidence="8" id="KW-0472">Membrane</keyword>
<feature type="disulfide bond" evidence="6">
    <location>
        <begin position="28"/>
        <end position="38"/>
    </location>
</feature>
<feature type="region of interest" description="Disordered" evidence="7">
    <location>
        <begin position="463"/>
        <end position="483"/>
    </location>
</feature>
<evidence type="ECO:0000256" key="4">
    <source>
        <dbReference type="ARBA" id="ARBA00023170"/>
    </source>
</evidence>
<dbReference type="FunFam" id="3.10.250.10:FF:000007">
    <property type="entry name" value="Soluble scavenger receptor cysteine-rich domain-containing protein SSC5D"/>
    <property type="match status" value="1"/>
</dbReference>
<dbReference type="InterPro" id="IPR001190">
    <property type="entry name" value="SRCR"/>
</dbReference>
<keyword evidence="8" id="KW-0812">Transmembrane</keyword>
<feature type="domain" description="SRCR" evidence="9">
    <location>
        <begin position="121"/>
        <end position="220"/>
    </location>
</feature>
<evidence type="ECO:0000259" key="9">
    <source>
        <dbReference type="PROSITE" id="PS50287"/>
    </source>
</evidence>
<feature type="disulfide bond" evidence="6">
    <location>
        <begin position="191"/>
        <end position="201"/>
    </location>
</feature>
<reference evidence="10" key="1">
    <citation type="journal article" date="2019" name="bioRxiv">
        <title>The Genome of the Zebra Mussel, Dreissena polymorpha: A Resource for Invasive Species Research.</title>
        <authorList>
            <person name="McCartney M.A."/>
            <person name="Auch B."/>
            <person name="Kono T."/>
            <person name="Mallez S."/>
            <person name="Zhang Y."/>
            <person name="Obille A."/>
            <person name="Becker A."/>
            <person name="Abrahante J.E."/>
            <person name="Garbe J."/>
            <person name="Badalamenti J.P."/>
            <person name="Herman A."/>
            <person name="Mangelson H."/>
            <person name="Liachko I."/>
            <person name="Sullivan S."/>
            <person name="Sone E.D."/>
            <person name="Koren S."/>
            <person name="Silverstein K.A.T."/>
            <person name="Beckman K.B."/>
            <person name="Gohl D.M."/>
        </authorList>
    </citation>
    <scope>NUCLEOTIDE SEQUENCE</scope>
    <source>
        <strain evidence="10">Duluth1</strain>
        <tissue evidence="10">Whole animal</tissue>
    </source>
</reference>
<name>A0A9D4HDE6_DREPO</name>
<keyword evidence="3 6" id="KW-1015">Disulfide bond</keyword>
<evidence type="ECO:0000313" key="10">
    <source>
        <dbReference type="EMBL" id="KAH3713757.1"/>
    </source>
</evidence>
<dbReference type="FunFam" id="3.10.250.10:FF:000001">
    <property type="entry name" value="Lysyl oxidase 4 isoform X1"/>
    <property type="match status" value="1"/>
</dbReference>
<dbReference type="AlphaFoldDB" id="A0A9D4HDE6"/>
<keyword evidence="4" id="KW-0675">Receptor</keyword>
<evidence type="ECO:0000313" key="11">
    <source>
        <dbReference type="Proteomes" id="UP000828390"/>
    </source>
</evidence>
<dbReference type="EMBL" id="JAIWYP010000014">
    <property type="protein sequence ID" value="KAH3713757.1"/>
    <property type="molecule type" value="Genomic_DNA"/>
</dbReference>